<gene>
    <name evidence="3" type="ORF">CYJ22_08265</name>
</gene>
<evidence type="ECO:0000256" key="2">
    <source>
        <dbReference type="SAM" id="SignalP"/>
    </source>
</evidence>
<comment type="caution">
    <text evidence="3">The sequence shown here is derived from an EMBL/GenBank/DDBJ whole genome shotgun (WGS) entry which is preliminary data.</text>
</comment>
<evidence type="ECO:0000313" key="3">
    <source>
        <dbReference type="EMBL" id="PKY63997.1"/>
    </source>
</evidence>
<protein>
    <recommendedName>
        <fullName evidence="5">Lipoprotein</fullName>
    </recommendedName>
</protein>
<reference evidence="3 4" key="1">
    <citation type="submission" date="2017-12" db="EMBL/GenBank/DDBJ databases">
        <title>Phylogenetic diversity of female urinary microbiome.</title>
        <authorList>
            <person name="Thomas-White K."/>
            <person name="Wolfe A.J."/>
        </authorList>
    </citation>
    <scope>NUCLEOTIDE SEQUENCE [LARGE SCALE GENOMIC DNA]</scope>
    <source>
        <strain evidence="3 4">UMB0018</strain>
    </source>
</reference>
<feature type="signal peptide" evidence="2">
    <location>
        <begin position="1"/>
        <end position="27"/>
    </location>
</feature>
<evidence type="ECO:0000313" key="4">
    <source>
        <dbReference type="Proteomes" id="UP000234198"/>
    </source>
</evidence>
<dbReference type="RefSeq" id="WP_009054166.1">
    <property type="nucleotide sequence ID" value="NZ_PKKM01000011.1"/>
</dbReference>
<keyword evidence="2" id="KW-0732">Signal</keyword>
<accession>A0A2I1HYR5</accession>
<feature type="chain" id="PRO_5014185058" description="Lipoprotein" evidence="2">
    <location>
        <begin position="28"/>
        <end position="198"/>
    </location>
</feature>
<feature type="region of interest" description="Disordered" evidence="1">
    <location>
        <begin position="158"/>
        <end position="198"/>
    </location>
</feature>
<dbReference type="PROSITE" id="PS51257">
    <property type="entry name" value="PROKAR_LIPOPROTEIN"/>
    <property type="match status" value="1"/>
</dbReference>
<evidence type="ECO:0000256" key="1">
    <source>
        <dbReference type="SAM" id="MobiDB-lite"/>
    </source>
</evidence>
<dbReference type="EMBL" id="PKKM01000011">
    <property type="protein sequence ID" value="PKY63997.1"/>
    <property type="molecule type" value="Genomic_DNA"/>
</dbReference>
<organism evidence="3 4">
    <name type="scientific">Schaalia odontolytica</name>
    <dbReference type="NCBI Taxonomy" id="1660"/>
    <lineage>
        <taxon>Bacteria</taxon>
        <taxon>Bacillati</taxon>
        <taxon>Actinomycetota</taxon>
        <taxon>Actinomycetes</taxon>
        <taxon>Actinomycetales</taxon>
        <taxon>Actinomycetaceae</taxon>
        <taxon>Schaalia</taxon>
    </lineage>
</organism>
<evidence type="ECO:0008006" key="5">
    <source>
        <dbReference type="Google" id="ProtNLM"/>
    </source>
</evidence>
<name>A0A2I1HYR5_9ACTO</name>
<dbReference type="AlphaFoldDB" id="A0A2I1HYR5"/>
<dbReference type="Proteomes" id="UP000234198">
    <property type="component" value="Unassembled WGS sequence"/>
</dbReference>
<proteinExistence type="predicted"/>
<sequence>MLVRYTRQLATAALIVAAGLGMGACSAHPGAAVSTSNGDYSIAEVDEAVAQLNAVTGGQSGVGAQQVRASLVNGPQLQAVGAAVGVAVTDEQIDVTIAQIAQKAGGQVPELSRATREAVRSMFLGQRLSEFANANPAAASTMNEVFAQARATSDARINPRFTQPSLGGGQAPATPLFGDAVSGGQQDPMTALMGGTAH</sequence>